<dbReference type="InterPro" id="IPR002133">
    <property type="entry name" value="S-AdoMet_synthetase"/>
</dbReference>
<dbReference type="PANTHER" id="PTHR11964">
    <property type="entry name" value="S-ADENOSYLMETHIONINE SYNTHETASE"/>
    <property type="match status" value="1"/>
</dbReference>
<feature type="domain" description="S-adenosylmethionine synthetase N-terminal" evidence="13">
    <location>
        <begin position="3"/>
        <end position="100"/>
    </location>
</feature>
<dbReference type="Proteomes" id="UP000823612">
    <property type="component" value="Unassembled WGS sequence"/>
</dbReference>
<dbReference type="GO" id="GO:0005737">
    <property type="term" value="C:cytoplasm"/>
    <property type="evidence" value="ECO:0007669"/>
    <property type="project" value="UniProtKB-SubCell"/>
</dbReference>
<dbReference type="InterPro" id="IPR022628">
    <property type="entry name" value="S-AdoMet_synt_N"/>
</dbReference>
<dbReference type="GO" id="GO:0006730">
    <property type="term" value="P:one-carbon metabolic process"/>
    <property type="evidence" value="ECO:0007669"/>
    <property type="project" value="UniProtKB-KW"/>
</dbReference>
<dbReference type="PIRSF" id="PIRSF000497">
    <property type="entry name" value="MAT"/>
    <property type="match status" value="1"/>
</dbReference>
<comment type="function">
    <text evidence="10">Catalyzes the formation of S-adenosylmethionine (AdoMet) from methionine and ATP. The overall synthetic reaction is composed of two sequential steps, AdoMet formation and the subsequent tripolyphosphate hydrolysis which occurs prior to release of AdoMet from the enzyme.</text>
</comment>
<keyword evidence="10" id="KW-0963">Cytoplasm</keyword>
<evidence type="ECO:0000313" key="17">
    <source>
        <dbReference type="Proteomes" id="UP000823612"/>
    </source>
</evidence>
<evidence type="ECO:0000256" key="9">
    <source>
        <dbReference type="ARBA" id="ARBA00022958"/>
    </source>
</evidence>
<evidence type="ECO:0000256" key="3">
    <source>
        <dbReference type="ARBA" id="ARBA00022563"/>
    </source>
</evidence>
<keyword evidence="5 10" id="KW-0479">Metal-binding</keyword>
<name>A0A9D9DSG0_9BACT</name>
<dbReference type="Gene3D" id="3.30.300.10">
    <property type="match status" value="3"/>
</dbReference>
<dbReference type="InterPro" id="IPR022636">
    <property type="entry name" value="S-AdoMet_synthetase_sfam"/>
</dbReference>
<organism evidence="16 17">
    <name type="scientific">Candidatus Pullibacteroides excrementavium</name>
    <dbReference type="NCBI Taxonomy" id="2840905"/>
    <lineage>
        <taxon>Bacteria</taxon>
        <taxon>Pseudomonadati</taxon>
        <taxon>Bacteroidota</taxon>
        <taxon>Bacteroidia</taxon>
        <taxon>Bacteroidales</taxon>
        <taxon>Candidatus Pullibacteroides</taxon>
    </lineage>
</organism>
<dbReference type="SUPFAM" id="SSF55973">
    <property type="entry name" value="S-adenosylmethionine synthetase"/>
    <property type="match status" value="3"/>
</dbReference>
<comment type="similarity">
    <text evidence="2 10 12">Belongs to the AdoMet synthase family.</text>
</comment>
<feature type="binding site" description="in other chain" evidence="10">
    <location>
        <begin position="256"/>
        <end position="257"/>
    </location>
    <ligand>
        <name>ATP</name>
        <dbReference type="ChEBI" id="CHEBI:30616"/>
        <note>ligand shared between two neighboring subunits</note>
    </ligand>
</feature>
<dbReference type="FunFam" id="3.30.300.10:FF:000003">
    <property type="entry name" value="S-adenosylmethionine synthase"/>
    <property type="match status" value="1"/>
</dbReference>
<keyword evidence="3 10" id="KW-0554">One-carbon metabolism</keyword>
<feature type="binding site" description="in other chain" evidence="10">
    <location>
        <position position="98"/>
    </location>
    <ligand>
        <name>L-methionine</name>
        <dbReference type="ChEBI" id="CHEBI:57844"/>
        <note>ligand shared between two neighboring subunits</note>
    </ligand>
</feature>
<feature type="domain" description="S-adenosylmethionine synthetase central" evidence="14">
    <location>
        <begin position="113"/>
        <end position="242"/>
    </location>
</feature>
<evidence type="ECO:0000259" key="13">
    <source>
        <dbReference type="Pfam" id="PF00438"/>
    </source>
</evidence>
<feature type="binding site" evidence="10">
    <location>
        <position position="250"/>
    </location>
    <ligand>
        <name>L-methionine</name>
        <dbReference type="ChEBI" id="CHEBI:57844"/>
        <note>ligand shared between two neighboring subunits</note>
    </ligand>
</feature>
<evidence type="ECO:0000256" key="8">
    <source>
        <dbReference type="ARBA" id="ARBA00022842"/>
    </source>
</evidence>
<comment type="subcellular location">
    <subcellularLocation>
        <location evidence="10 11">Cytoplasm</location>
    </subcellularLocation>
</comment>
<dbReference type="EC" id="2.5.1.6" evidence="10"/>
<evidence type="ECO:0000313" key="16">
    <source>
        <dbReference type="EMBL" id="MBO8431863.1"/>
    </source>
</evidence>
<evidence type="ECO:0000259" key="14">
    <source>
        <dbReference type="Pfam" id="PF02772"/>
    </source>
</evidence>
<evidence type="ECO:0000256" key="10">
    <source>
        <dbReference type="HAMAP-Rule" id="MF_00086"/>
    </source>
</evidence>
<comment type="pathway">
    <text evidence="1 10">Amino-acid biosynthesis; S-adenosyl-L-methionine biosynthesis; S-adenosyl-L-methionine from L-methionine: step 1/1.</text>
</comment>
<evidence type="ECO:0000256" key="6">
    <source>
        <dbReference type="ARBA" id="ARBA00022741"/>
    </source>
</evidence>
<feature type="binding site" description="in other chain" evidence="10">
    <location>
        <begin position="164"/>
        <end position="166"/>
    </location>
    <ligand>
        <name>ATP</name>
        <dbReference type="ChEBI" id="CHEBI:30616"/>
        <note>ligand shared between two neighboring subunits</note>
    </ligand>
</feature>
<comment type="cofactor">
    <cofactor evidence="10">
        <name>K(+)</name>
        <dbReference type="ChEBI" id="CHEBI:29103"/>
    </cofactor>
    <text evidence="10">Binds 1 potassium ion per subunit.</text>
</comment>
<evidence type="ECO:0000256" key="4">
    <source>
        <dbReference type="ARBA" id="ARBA00022679"/>
    </source>
</evidence>
<keyword evidence="8 10" id="KW-0460">Magnesium</keyword>
<keyword evidence="9 10" id="KW-0630">Potassium</keyword>
<feature type="binding site" evidence="10">
    <location>
        <position position="16"/>
    </location>
    <ligand>
        <name>Mg(2+)</name>
        <dbReference type="ChEBI" id="CHEBI:18420"/>
    </ligand>
</feature>
<evidence type="ECO:0000256" key="7">
    <source>
        <dbReference type="ARBA" id="ARBA00022840"/>
    </source>
</evidence>
<keyword evidence="7 10" id="KW-0067">ATP-binding</keyword>
<evidence type="ECO:0000256" key="1">
    <source>
        <dbReference type="ARBA" id="ARBA00005224"/>
    </source>
</evidence>
<feature type="binding site" description="in other chain" evidence="10">
    <location>
        <begin position="241"/>
        <end position="242"/>
    </location>
    <ligand>
        <name>ATP</name>
        <dbReference type="ChEBI" id="CHEBI:30616"/>
        <note>ligand shared between two neighboring subunits</note>
    </ligand>
</feature>
<feature type="binding site" evidence="10">
    <location>
        <position position="273"/>
    </location>
    <ligand>
        <name>ATP</name>
        <dbReference type="ChEBI" id="CHEBI:30616"/>
        <note>ligand shared between two neighboring subunits</note>
    </ligand>
</feature>
<dbReference type="NCBIfam" id="TIGR01034">
    <property type="entry name" value="metK"/>
    <property type="match status" value="1"/>
</dbReference>
<dbReference type="GO" id="GO:0000287">
    <property type="term" value="F:magnesium ion binding"/>
    <property type="evidence" value="ECO:0007669"/>
    <property type="project" value="UniProtKB-UniRule"/>
</dbReference>
<evidence type="ECO:0000256" key="2">
    <source>
        <dbReference type="ARBA" id="ARBA00009685"/>
    </source>
</evidence>
<dbReference type="Pfam" id="PF02773">
    <property type="entry name" value="S-AdoMet_synt_C"/>
    <property type="match status" value="1"/>
</dbReference>
<dbReference type="Pfam" id="PF02772">
    <property type="entry name" value="S-AdoMet_synt_M"/>
    <property type="match status" value="1"/>
</dbReference>
<proteinExistence type="inferred from homology"/>
<keyword evidence="6 10" id="KW-0547">Nucleotide-binding</keyword>
<reference evidence="16" key="1">
    <citation type="submission" date="2020-10" db="EMBL/GenBank/DDBJ databases">
        <authorList>
            <person name="Gilroy R."/>
        </authorList>
    </citation>
    <scope>NUCLEOTIDE SEQUENCE</scope>
    <source>
        <strain evidence="16">2889</strain>
    </source>
</reference>
<feature type="binding site" description="in other chain" evidence="10">
    <location>
        <position position="281"/>
    </location>
    <ligand>
        <name>L-methionine</name>
        <dbReference type="ChEBI" id="CHEBI:57844"/>
        <note>ligand shared between two neighboring subunits</note>
    </ligand>
</feature>
<evidence type="ECO:0000259" key="15">
    <source>
        <dbReference type="Pfam" id="PF02773"/>
    </source>
</evidence>
<dbReference type="InterPro" id="IPR022629">
    <property type="entry name" value="S-AdoMet_synt_central"/>
</dbReference>
<gene>
    <name evidence="10" type="primary">metK</name>
    <name evidence="16" type="ORF">IAB08_01010</name>
</gene>
<feature type="binding site" description="in other chain" evidence="10">
    <location>
        <position position="55"/>
    </location>
    <ligand>
        <name>L-methionine</name>
        <dbReference type="ChEBI" id="CHEBI:57844"/>
        <note>ligand shared between two neighboring subunits</note>
    </ligand>
</feature>
<comment type="caution">
    <text evidence="16">The sequence shown here is derived from an EMBL/GenBank/DDBJ whole genome shotgun (WGS) entry which is preliminary data.</text>
</comment>
<feature type="binding site" evidence="10">
    <location>
        <position position="42"/>
    </location>
    <ligand>
        <name>K(+)</name>
        <dbReference type="ChEBI" id="CHEBI:29103"/>
    </ligand>
</feature>
<dbReference type="InterPro" id="IPR022631">
    <property type="entry name" value="ADOMET_SYNTHASE_CS"/>
</dbReference>
<dbReference type="InterPro" id="IPR022630">
    <property type="entry name" value="S-AdoMet_synt_C"/>
</dbReference>
<protein>
    <recommendedName>
        <fullName evidence="10">S-adenosylmethionine synthase</fullName>
        <shortName evidence="10">AdoMet synthase</shortName>
        <ecNumber evidence="10">2.5.1.6</ecNumber>
    </recommendedName>
    <alternativeName>
        <fullName evidence="10">MAT</fullName>
    </alternativeName>
    <alternativeName>
        <fullName evidence="10">Methionine adenosyltransferase</fullName>
    </alternativeName>
</protein>
<keyword evidence="4 10" id="KW-0808">Transferase</keyword>
<feature type="binding site" evidence="10">
    <location>
        <position position="250"/>
    </location>
    <ligand>
        <name>ATP</name>
        <dbReference type="ChEBI" id="CHEBI:30616"/>
        <note>ligand shared between two neighboring subunits</note>
    </ligand>
</feature>
<feature type="binding site" evidence="10">
    <location>
        <position position="277"/>
    </location>
    <ligand>
        <name>ATP</name>
        <dbReference type="ChEBI" id="CHEBI:30616"/>
        <note>ligand shared between two neighboring subunits</note>
    </ligand>
</feature>
<evidence type="ECO:0000256" key="11">
    <source>
        <dbReference type="RuleBase" id="RU000542"/>
    </source>
</evidence>
<feature type="region of interest" description="Flexible loop" evidence="10">
    <location>
        <begin position="98"/>
        <end position="108"/>
    </location>
</feature>
<feature type="domain" description="S-adenosylmethionine synthetase C-terminal" evidence="15">
    <location>
        <begin position="244"/>
        <end position="380"/>
    </location>
</feature>
<dbReference type="GO" id="GO:0004478">
    <property type="term" value="F:methionine adenosyltransferase activity"/>
    <property type="evidence" value="ECO:0007669"/>
    <property type="project" value="UniProtKB-UniRule"/>
</dbReference>
<comment type="subunit">
    <text evidence="10">Homotetramer; dimer of dimers.</text>
</comment>
<dbReference type="PROSITE" id="PS00377">
    <property type="entry name" value="ADOMET_SYNTHASE_2"/>
    <property type="match status" value="1"/>
</dbReference>
<dbReference type="EMBL" id="JADIMZ010000013">
    <property type="protein sequence ID" value="MBO8431863.1"/>
    <property type="molecule type" value="Genomic_DNA"/>
</dbReference>
<sequence length="427" mass="47362">MSYLFTSESVSAGHPDKVADMISDALLDEFLRQDPQAKVACETLVTTGLVVCAGEVKTHGYVDVQNVARNTIIKIGYTKGEYRFEGNSCGVISTIHSQSPDINQGVERKKEEDQGAGDQGMMFGYACRDTEEYMPLPIYLAHSILKELDRIRHEGKQMTYLRPDAKSQVTIRYSDEGKPEGIDTLVLSCQHDDFASEKEMRETITEDVRNILLPAVLDKMTPDIRALFDKKFRLLVNPTGKFVIGGPHGDTGLTGRKIIVDTYGGRSGHGGGAFSGKDSSKVDRSAAYAMRHIAKNLVAAGVCDEAMVQVAYAIGVAEPVGLYVNTCGTSHLKISDGKIAEILRKNVDLRPYAIVKRFGLRNPIFGPTASYGHFGRKPYTEEVEVFYQDDTTKVKKIGKQEHYFKKVDFFAWEKTDLVPLFKELFGC</sequence>
<accession>A0A9D9DSG0</accession>
<dbReference type="GO" id="GO:0006556">
    <property type="term" value="P:S-adenosylmethionine biosynthetic process"/>
    <property type="evidence" value="ECO:0007669"/>
    <property type="project" value="UniProtKB-UniRule"/>
</dbReference>
<evidence type="ECO:0000256" key="5">
    <source>
        <dbReference type="ARBA" id="ARBA00022723"/>
    </source>
</evidence>
<reference evidence="16" key="2">
    <citation type="journal article" date="2021" name="PeerJ">
        <title>Extensive microbial diversity within the chicken gut microbiome revealed by metagenomics and culture.</title>
        <authorList>
            <person name="Gilroy R."/>
            <person name="Ravi A."/>
            <person name="Getino M."/>
            <person name="Pursley I."/>
            <person name="Horton D.L."/>
            <person name="Alikhan N.F."/>
            <person name="Baker D."/>
            <person name="Gharbi K."/>
            <person name="Hall N."/>
            <person name="Watson M."/>
            <person name="Adriaenssens E.M."/>
            <person name="Foster-Nyarko E."/>
            <person name="Jarju S."/>
            <person name="Secka A."/>
            <person name="Antonio M."/>
            <person name="Oren A."/>
            <person name="Chaudhuri R.R."/>
            <person name="La Ragione R."/>
            <person name="Hildebrand F."/>
            <person name="Pallen M.J."/>
        </authorList>
    </citation>
    <scope>NUCLEOTIDE SEQUENCE</scope>
    <source>
        <strain evidence="16">2889</strain>
    </source>
</reference>
<dbReference type="CDD" id="cd18079">
    <property type="entry name" value="S-AdoMet_synt"/>
    <property type="match status" value="1"/>
</dbReference>
<evidence type="ECO:0000256" key="12">
    <source>
        <dbReference type="RuleBase" id="RU004462"/>
    </source>
</evidence>
<dbReference type="HAMAP" id="MF_00086">
    <property type="entry name" value="S_AdoMet_synth1"/>
    <property type="match status" value="1"/>
</dbReference>
<comment type="catalytic activity">
    <reaction evidence="10">
        <text>L-methionine + ATP + H2O = S-adenosyl-L-methionine + phosphate + diphosphate</text>
        <dbReference type="Rhea" id="RHEA:21080"/>
        <dbReference type="ChEBI" id="CHEBI:15377"/>
        <dbReference type="ChEBI" id="CHEBI:30616"/>
        <dbReference type="ChEBI" id="CHEBI:33019"/>
        <dbReference type="ChEBI" id="CHEBI:43474"/>
        <dbReference type="ChEBI" id="CHEBI:57844"/>
        <dbReference type="ChEBI" id="CHEBI:59789"/>
        <dbReference type="EC" id="2.5.1.6"/>
    </reaction>
</comment>
<dbReference type="AlphaFoldDB" id="A0A9D9DSG0"/>
<dbReference type="GO" id="GO:0005524">
    <property type="term" value="F:ATP binding"/>
    <property type="evidence" value="ECO:0007669"/>
    <property type="project" value="UniProtKB-UniRule"/>
</dbReference>
<dbReference type="PROSITE" id="PS00376">
    <property type="entry name" value="ADOMET_SYNTHASE_1"/>
    <property type="match status" value="1"/>
</dbReference>
<dbReference type="Pfam" id="PF00438">
    <property type="entry name" value="S-AdoMet_synt_N"/>
    <property type="match status" value="1"/>
</dbReference>
<comment type="cofactor">
    <cofactor evidence="10">
        <name>Mg(2+)</name>
        <dbReference type="ChEBI" id="CHEBI:18420"/>
    </cofactor>
    <text evidence="10">Binds 2 divalent ions per subunit.</text>
</comment>
<feature type="binding site" description="in other chain" evidence="10">
    <location>
        <position position="14"/>
    </location>
    <ligand>
        <name>ATP</name>
        <dbReference type="ChEBI" id="CHEBI:30616"/>
        <note>ligand shared between two neighboring subunits</note>
    </ligand>
</feature>